<dbReference type="SUPFAM" id="SSF57625">
    <property type="entry name" value="Invertebrate chitin-binding proteins"/>
    <property type="match status" value="1"/>
</dbReference>
<gene>
    <name evidence="3" type="ORF">K0M31_015762</name>
</gene>
<protein>
    <recommendedName>
        <fullName evidence="2">Chitin-binding type-2 domain-containing protein</fullName>
    </recommendedName>
</protein>
<dbReference type="PROSITE" id="PS50940">
    <property type="entry name" value="CHIT_BIND_II"/>
    <property type="match status" value="1"/>
</dbReference>
<organism evidence="3 4">
    <name type="scientific">Melipona bicolor</name>
    <dbReference type="NCBI Taxonomy" id="60889"/>
    <lineage>
        <taxon>Eukaryota</taxon>
        <taxon>Metazoa</taxon>
        <taxon>Ecdysozoa</taxon>
        <taxon>Arthropoda</taxon>
        <taxon>Hexapoda</taxon>
        <taxon>Insecta</taxon>
        <taxon>Pterygota</taxon>
        <taxon>Neoptera</taxon>
        <taxon>Endopterygota</taxon>
        <taxon>Hymenoptera</taxon>
        <taxon>Apocrita</taxon>
        <taxon>Aculeata</taxon>
        <taxon>Apoidea</taxon>
        <taxon>Anthophila</taxon>
        <taxon>Apidae</taxon>
        <taxon>Melipona</taxon>
    </lineage>
</organism>
<reference evidence="3" key="1">
    <citation type="submission" date="2021-10" db="EMBL/GenBank/DDBJ databases">
        <title>Melipona bicolor Genome sequencing and assembly.</title>
        <authorList>
            <person name="Araujo N.S."/>
            <person name="Arias M.C."/>
        </authorList>
    </citation>
    <scope>NUCLEOTIDE SEQUENCE</scope>
    <source>
        <strain evidence="3">USP_2M_L1-L4_2017</strain>
        <tissue evidence="3">Whole body</tissue>
    </source>
</reference>
<evidence type="ECO:0000259" key="2">
    <source>
        <dbReference type="PROSITE" id="PS50940"/>
    </source>
</evidence>
<dbReference type="EMBL" id="JAHYIQ010000049">
    <property type="protein sequence ID" value="KAK1117586.1"/>
    <property type="molecule type" value="Genomic_DNA"/>
</dbReference>
<name>A0AA40FEW9_9HYME</name>
<accession>A0AA40FEW9</accession>
<dbReference type="Pfam" id="PF01607">
    <property type="entry name" value="CBM_14"/>
    <property type="match status" value="1"/>
</dbReference>
<dbReference type="PANTHER" id="PTHR22933">
    <property type="entry name" value="FI18007P1-RELATED"/>
    <property type="match status" value="1"/>
</dbReference>
<dbReference type="InterPro" id="IPR052976">
    <property type="entry name" value="Scoloptoxin-like"/>
</dbReference>
<dbReference type="Gene3D" id="2.170.140.10">
    <property type="entry name" value="Chitin binding domain"/>
    <property type="match status" value="1"/>
</dbReference>
<dbReference type="Proteomes" id="UP001177670">
    <property type="component" value="Unassembled WGS sequence"/>
</dbReference>
<feature type="domain" description="Chitin-binding type-2" evidence="2">
    <location>
        <begin position="36"/>
        <end position="94"/>
    </location>
</feature>
<evidence type="ECO:0000313" key="4">
    <source>
        <dbReference type="Proteomes" id="UP001177670"/>
    </source>
</evidence>
<dbReference type="AlphaFoldDB" id="A0AA40FEW9"/>
<evidence type="ECO:0000256" key="1">
    <source>
        <dbReference type="SAM" id="MobiDB-lite"/>
    </source>
</evidence>
<feature type="compositionally biased region" description="Basic and acidic residues" evidence="1">
    <location>
        <begin position="109"/>
        <end position="125"/>
    </location>
</feature>
<dbReference type="GO" id="GO:0005576">
    <property type="term" value="C:extracellular region"/>
    <property type="evidence" value="ECO:0007669"/>
    <property type="project" value="InterPro"/>
</dbReference>
<sequence>MIQLRWNRWKIIFRYVTLVLYTQFEMFNTVSATKASFSCLNRTAGFYADINASCKIYHTCDEYGNKFTYQCPEETAFRQDALICDHAHLVQCNHQGNALTNTKEYIKEKEDNNSDTKNSVHENRSFSHSFHATQPRKMNNGEKYGSVFNATRLFTNLNKTKPTEKDVRSSFHSFNYINSTTSIPINYSINTRIQSAQNENGLKKNENYSIQSENFHEKNKLLNEKSRTSQKDYSYEKINDVSYKTQENNNNINYQESTKNPIDLLKFPSINYRNYPYLETLKSIQKITKVPSATARSVTSIPITELPVYALTLSLKPLIPNELEYDPYYPKFSTTTESYYTSTHNLKGWSRVRNSTQIPRATIHLKLPSVLPDLNSLDDIVDRRKLLYIPRIKFNQYNYHLGKYNARCKNYFTRSFALVEN</sequence>
<dbReference type="GO" id="GO:0008061">
    <property type="term" value="F:chitin binding"/>
    <property type="evidence" value="ECO:0007669"/>
    <property type="project" value="InterPro"/>
</dbReference>
<keyword evidence="4" id="KW-1185">Reference proteome</keyword>
<dbReference type="InterPro" id="IPR002557">
    <property type="entry name" value="Chitin-bd_dom"/>
</dbReference>
<evidence type="ECO:0000313" key="3">
    <source>
        <dbReference type="EMBL" id="KAK1117586.1"/>
    </source>
</evidence>
<comment type="caution">
    <text evidence="3">The sequence shown here is derived from an EMBL/GenBank/DDBJ whole genome shotgun (WGS) entry which is preliminary data.</text>
</comment>
<proteinExistence type="predicted"/>
<dbReference type="InterPro" id="IPR036508">
    <property type="entry name" value="Chitin-bd_dom_sf"/>
</dbReference>
<feature type="region of interest" description="Disordered" evidence="1">
    <location>
        <begin position="109"/>
        <end position="141"/>
    </location>
</feature>
<dbReference type="PANTHER" id="PTHR22933:SF44">
    <property type="entry name" value="RE15157P"/>
    <property type="match status" value="1"/>
</dbReference>